<dbReference type="InterPro" id="IPR017907">
    <property type="entry name" value="Znf_RING_CS"/>
</dbReference>
<dbReference type="PANTHER" id="PTHR13480:SF0">
    <property type="entry name" value="E3 UBIQUITIN-PROTEIN LIGASE HAKAI"/>
    <property type="match status" value="1"/>
</dbReference>
<dbReference type="Proteomes" id="UP000075901">
    <property type="component" value="Unassembled WGS sequence"/>
</dbReference>
<evidence type="ECO:0000256" key="4">
    <source>
        <dbReference type="ARBA" id="ARBA00038499"/>
    </source>
</evidence>
<evidence type="ECO:0000313" key="8">
    <source>
        <dbReference type="EnsemblMetazoa" id="AMAM008618-PA"/>
    </source>
</evidence>
<proteinExistence type="inferred from homology"/>
<evidence type="ECO:0000256" key="2">
    <source>
        <dbReference type="ARBA" id="ARBA00022771"/>
    </source>
</evidence>
<organism evidence="8 9">
    <name type="scientific">Anopheles maculatus</name>
    <dbReference type="NCBI Taxonomy" id="74869"/>
    <lineage>
        <taxon>Eukaryota</taxon>
        <taxon>Metazoa</taxon>
        <taxon>Ecdysozoa</taxon>
        <taxon>Arthropoda</taxon>
        <taxon>Hexapoda</taxon>
        <taxon>Insecta</taxon>
        <taxon>Pterygota</taxon>
        <taxon>Neoptera</taxon>
        <taxon>Endopterygota</taxon>
        <taxon>Diptera</taxon>
        <taxon>Nematocera</taxon>
        <taxon>Culicoidea</taxon>
        <taxon>Culicidae</taxon>
        <taxon>Anophelinae</taxon>
        <taxon>Anopheles</taxon>
        <taxon>Anopheles maculatus group</taxon>
    </lineage>
</organism>
<dbReference type="SUPFAM" id="SSF57850">
    <property type="entry name" value="RING/U-box"/>
    <property type="match status" value="1"/>
</dbReference>
<dbReference type="Pfam" id="PF18408">
    <property type="entry name" value="zf_Hakai"/>
    <property type="match status" value="1"/>
</dbReference>
<accession>A0A182SKK5</accession>
<keyword evidence="9" id="KW-1185">Reference proteome</keyword>
<comment type="similarity">
    <text evidence="4">Belongs to the Hakai family.</text>
</comment>
<evidence type="ECO:0000256" key="3">
    <source>
        <dbReference type="ARBA" id="ARBA00022833"/>
    </source>
</evidence>
<keyword evidence="3" id="KW-0862">Zinc</keyword>
<dbReference type="AlphaFoldDB" id="A0A182SKK5"/>
<evidence type="ECO:0000259" key="7">
    <source>
        <dbReference type="Pfam" id="PF18408"/>
    </source>
</evidence>
<protein>
    <recommendedName>
        <fullName evidence="5">E3 ubiquitin-protein ligase Hakai</fullName>
    </recommendedName>
</protein>
<dbReference type="VEuPathDB" id="VectorBase:AMAM008618"/>
<feature type="region of interest" description="Disordered" evidence="6">
    <location>
        <begin position="154"/>
        <end position="211"/>
    </location>
</feature>
<dbReference type="EnsemblMetazoa" id="AMAM008618-RA">
    <property type="protein sequence ID" value="AMAM008618-PA"/>
    <property type="gene ID" value="AMAM008618"/>
</dbReference>
<dbReference type="PROSITE" id="PS00518">
    <property type="entry name" value="ZF_RING_1"/>
    <property type="match status" value="1"/>
</dbReference>
<sequence>MIPCKHVFCLQCARSDTLKACPRCKEKVVRVEQTRLGTVFMCTHGGTRYGNTGCRRTYLSQRDLQAHINHRHVTNPAPPTPLTPAQPSIQTVPVQPMELSPMSKLLSEKVNAGGVAPQRKNSSEQLNSPRTGMMRQTELGEGYYGYGNTGSFTNTSHSTSAAQQHLSRTGYSPYGGHQTSSPQQQSQQQQQQQPSSGSSSLWNQSSNQYYR</sequence>
<feature type="compositionally biased region" description="Polar residues" evidence="6">
    <location>
        <begin position="119"/>
        <end position="130"/>
    </location>
</feature>
<dbReference type="InterPro" id="IPR013083">
    <property type="entry name" value="Znf_RING/FYVE/PHD"/>
</dbReference>
<keyword evidence="1" id="KW-0479">Metal-binding</keyword>
<evidence type="ECO:0000256" key="1">
    <source>
        <dbReference type="ARBA" id="ARBA00022723"/>
    </source>
</evidence>
<evidence type="ECO:0000256" key="5">
    <source>
        <dbReference type="ARBA" id="ARBA00041081"/>
    </source>
</evidence>
<evidence type="ECO:0000313" key="9">
    <source>
        <dbReference type="Proteomes" id="UP000075901"/>
    </source>
</evidence>
<dbReference type="InterPro" id="IPR041042">
    <property type="entry name" value="Znf_Hakai"/>
</dbReference>
<reference evidence="8" key="2">
    <citation type="submission" date="2020-05" db="UniProtKB">
        <authorList>
            <consortium name="EnsemblMetazoa"/>
        </authorList>
    </citation>
    <scope>IDENTIFICATION</scope>
    <source>
        <strain evidence="8">maculatus3</strain>
    </source>
</reference>
<dbReference type="PANTHER" id="PTHR13480">
    <property type="entry name" value="E3 UBIQUITIN-PROTEIN LIGASE HAKAI-RELATED"/>
    <property type="match status" value="1"/>
</dbReference>
<dbReference type="GO" id="GO:0030155">
    <property type="term" value="P:regulation of cell adhesion"/>
    <property type="evidence" value="ECO:0007669"/>
    <property type="project" value="TreeGrafter"/>
</dbReference>
<reference evidence="9" key="1">
    <citation type="submission" date="2013-09" db="EMBL/GenBank/DDBJ databases">
        <title>The Genome Sequence of Anopheles maculatus species B.</title>
        <authorList>
            <consortium name="The Broad Institute Genomics Platform"/>
            <person name="Neafsey D.E."/>
            <person name="Besansky N."/>
            <person name="Howell P."/>
            <person name="Walton C."/>
            <person name="Young S.K."/>
            <person name="Zeng Q."/>
            <person name="Gargeya S."/>
            <person name="Fitzgerald M."/>
            <person name="Haas B."/>
            <person name="Abouelleil A."/>
            <person name="Allen A.W."/>
            <person name="Alvarado L."/>
            <person name="Arachchi H.M."/>
            <person name="Berlin A.M."/>
            <person name="Chapman S.B."/>
            <person name="Gainer-Dewar J."/>
            <person name="Goldberg J."/>
            <person name="Griggs A."/>
            <person name="Gujja S."/>
            <person name="Hansen M."/>
            <person name="Howarth C."/>
            <person name="Imamovic A."/>
            <person name="Ireland A."/>
            <person name="Larimer J."/>
            <person name="McCowan C."/>
            <person name="Murphy C."/>
            <person name="Pearson M."/>
            <person name="Poon T.W."/>
            <person name="Priest M."/>
            <person name="Roberts A."/>
            <person name="Saif S."/>
            <person name="Shea T."/>
            <person name="Sisk P."/>
            <person name="Sykes S."/>
            <person name="Wortman J."/>
            <person name="Nusbaum C."/>
            <person name="Birren B."/>
        </authorList>
    </citation>
    <scope>NUCLEOTIDE SEQUENCE [LARGE SCALE GENOMIC DNA]</scope>
    <source>
        <strain evidence="9">maculatus3</strain>
    </source>
</reference>
<feature type="domain" description="Hakai C2H2 zinc finger" evidence="7">
    <location>
        <begin position="37"/>
        <end position="73"/>
    </location>
</feature>
<feature type="compositionally biased region" description="Low complexity" evidence="6">
    <location>
        <begin position="178"/>
        <end position="211"/>
    </location>
</feature>
<name>A0A182SKK5_9DIPT</name>
<dbReference type="InterPro" id="IPR040383">
    <property type="entry name" value="HAKAI/CBLL2"/>
</dbReference>
<feature type="compositionally biased region" description="Polar residues" evidence="6">
    <location>
        <begin position="154"/>
        <end position="170"/>
    </location>
</feature>
<keyword evidence="2" id="KW-0863">Zinc-finger</keyword>
<dbReference type="GO" id="GO:0061630">
    <property type="term" value="F:ubiquitin protein ligase activity"/>
    <property type="evidence" value="ECO:0007669"/>
    <property type="project" value="InterPro"/>
</dbReference>
<dbReference type="GO" id="GO:0016567">
    <property type="term" value="P:protein ubiquitination"/>
    <property type="evidence" value="ECO:0007669"/>
    <property type="project" value="InterPro"/>
</dbReference>
<feature type="region of interest" description="Disordered" evidence="6">
    <location>
        <begin position="111"/>
        <end position="131"/>
    </location>
</feature>
<evidence type="ECO:0000256" key="6">
    <source>
        <dbReference type="SAM" id="MobiDB-lite"/>
    </source>
</evidence>
<dbReference type="Gene3D" id="6.10.140.2210">
    <property type="match status" value="1"/>
</dbReference>
<dbReference type="GO" id="GO:0008270">
    <property type="term" value="F:zinc ion binding"/>
    <property type="evidence" value="ECO:0007669"/>
    <property type="project" value="UniProtKB-KW"/>
</dbReference>
<dbReference type="Gene3D" id="3.30.40.10">
    <property type="entry name" value="Zinc/RING finger domain, C3HC4 (zinc finger)"/>
    <property type="match status" value="1"/>
</dbReference>